<evidence type="ECO:0000256" key="1">
    <source>
        <dbReference type="SAM" id="MobiDB-lite"/>
    </source>
</evidence>
<dbReference type="Proteomes" id="UP000266841">
    <property type="component" value="Unassembled WGS sequence"/>
</dbReference>
<feature type="region of interest" description="Disordered" evidence="1">
    <location>
        <begin position="73"/>
        <end position="139"/>
    </location>
</feature>
<organism evidence="2 3">
    <name type="scientific">Thalassiosira oceanica</name>
    <name type="common">Marine diatom</name>
    <dbReference type="NCBI Taxonomy" id="159749"/>
    <lineage>
        <taxon>Eukaryota</taxon>
        <taxon>Sar</taxon>
        <taxon>Stramenopiles</taxon>
        <taxon>Ochrophyta</taxon>
        <taxon>Bacillariophyta</taxon>
        <taxon>Coscinodiscophyceae</taxon>
        <taxon>Thalassiosirophycidae</taxon>
        <taxon>Thalassiosirales</taxon>
        <taxon>Thalassiosiraceae</taxon>
        <taxon>Thalassiosira</taxon>
    </lineage>
</organism>
<comment type="caution">
    <text evidence="2">The sequence shown here is derived from an EMBL/GenBank/DDBJ whole genome shotgun (WGS) entry which is preliminary data.</text>
</comment>
<sequence length="266" mass="28723">MADHDREWTACKEEDDGGVVNHKDIPALMAAAIATSPDTMPAAGAPSFVVTAMEVSGPAAAAPSSMAEHMEVSGPTAAAPSSQEATTLADRLSGTTRQKPNSGFWGNPRDISSLEVEFLSPGDEAGPKSACEEDNEREDNERVFVEYNDFPTLPTYPKGAIDFSRLGLIGASSPCPFTGLELKADPILTRLDYNFNDLRRAAELDYVYACRMMISKRHGHEGSPASGTTPGRMLRTADIIYVTRRGTNDPGLFRTRFGLPTGLRFY</sequence>
<proteinExistence type="predicted"/>
<reference evidence="2 3" key="1">
    <citation type="journal article" date="2012" name="Genome Biol.">
        <title>Genome and low-iron response of an oceanic diatom adapted to chronic iron limitation.</title>
        <authorList>
            <person name="Lommer M."/>
            <person name="Specht M."/>
            <person name="Roy A.S."/>
            <person name="Kraemer L."/>
            <person name="Andreson R."/>
            <person name="Gutowska M.A."/>
            <person name="Wolf J."/>
            <person name="Bergner S.V."/>
            <person name="Schilhabel M.B."/>
            <person name="Klostermeier U.C."/>
            <person name="Beiko R.G."/>
            <person name="Rosenstiel P."/>
            <person name="Hippler M."/>
            <person name="Laroche J."/>
        </authorList>
    </citation>
    <scope>NUCLEOTIDE SEQUENCE [LARGE SCALE GENOMIC DNA]</scope>
    <source>
        <strain evidence="2 3">CCMP1005</strain>
    </source>
</reference>
<gene>
    <name evidence="2" type="ORF">THAOC_35543</name>
</gene>
<dbReference type="EMBL" id="AGNL01048218">
    <property type="protein sequence ID" value="EJK45823.1"/>
    <property type="molecule type" value="Genomic_DNA"/>
</dbReference>
<protein>
    <submittedName>
        <fullName evidence="2">Uncharacterized protein</fullName>
    </submittedName>
</protein>
<evidence type="ECO:0000313" key="3">
    <source>
        <dbReference type="Proteomes" id="UP000266841"/>
    </source>
</evidence>
<dbReference type="AlphaFoldDB" id="K0R0R3"/>
<accession>K0R0R3</accession>
<evidence type="ECO:0000313" key="2">
    <source>
        <dbReference type="EMBL" id="EJK45823.1"/>
    </source>
</evidence>
<name>K0R0R3_THAOC</name>
<keyword evidence="3" id="KW-1185">Reference proteome</keyword>